<dbReference type="InterPro" id="IPR025870">
    <property type="entry name" value="Glyoxalase-like_dom"/>
</dbReference>
<feature type="domain" description="VOC" evidence="1">
    <location>
        <begin position="3"/>
        <end position="128"/>
    </location>
</feature>
<sequence>MVKFGYTILYVENVEESIVFYENAFGFSRKFVTPEGDYGELITGETTLSFASKKLASKSLPDGFIESSLEDKPFAIEIGFITDNVPEVLQKATSFGAVIVSEPVEKPWGQIVAYARDLNGFLIEICTEVKA</sequence>
<evidence type="ECO:0000259" key="1">
    <source>
        <dbReference type="PROSITE" id="PS51819"/>
    </source>
</evidence>
<proteinExistence type="predicted"/>
<reference evidence="2 3" key="1">
    <citation type="submission" date="2014-12" db="EMBL/GenBank/DDBJ databases">
        <title>Genome sequence of Flavobacterium anhuiense RCM74.</title>
        <authorList>
            <person name="Kim J.F."/>
            <person name="Song J.Y."/>
            <person name="Kwak M.-J."/>
            <person name="Lee S.-W."/>
        </authorList>
    </citation>
    <scope>NUCLEOTIDE SEQUENCE [LARGE SCALE GENOMIC DNA]</scope>
    <source>
        <strain evidence="2 3">RCM74</strain>
    </source>
</reference>
<dbReference type="Pfam" id="PF12681">
    <property type="entry name" value="Glyoxalase_2"/>
    <property type="match status" value="1"/>
</dbReference>
<dbReference type="PANTHER" id="PTHR21366">
    <property type="entry name" value="GLYOXALASE FAMILY PROTEIN"/>
    <property type="match status" value="1"/>
</dbReference>
<gene>
    <name evidence="2" type="ORF">NU08_3278</name>
</gene>
<comment type="caution">
    <text evidence="2">The sequence shown here is derived from an EMBL/GenBank/DDBJ whole genome shotgun (WGS) entry which is preliminary data.</text>
</comment>
<dbReference type="InterPro" id="IPR050383">
    <property type="entry name" value="GlyoxalaseI/FosfomycinResist"/>
</dbReference>
<dbReference type="EMBL" id="JUIV01000013">
    <property type="protein sequence ID" value="RYJ37756.1"/>
    <property type="molecule type" value="Genomic_DNA"/>
</dbReference>
<dbReference type="PROSITE" id="PS51819">
    <property type="entry name" value="VOC"/>
    <property type="match status" value="1"/>
</dbReference>
<accession>A0A444VW97</accession>
<organism evidence="2 3">
    <name type="scientific">Flavobacterium anhuiense</name>
    <dbReference type="NCBI Taxonomy" id="459526"/>
    <lineage>
        <taxon>Bacteria</taxon>
        <taxon>Pseudomonadati</taxon>
        <taxon>Bacteroidota</taxon>
        <taxon>Flavobacteriia</taxon>
        <taxon>Flavobacteriales</taxon>
        <taxon>Flavobacteriaceae</taxon>
        <taxon>Flavobacterium</taxon>
    </lineage>
</organism>
<protein>
    <submittedName>
        <fullName evidence="2">Glyoxalase/bleomycin resistance protein/dioxygenase</fullName>
    </submittedName>
</protein>
<dbReference type="CDD" id="cd07264">
    <property type="entry name" value="VOC_like"/>
    <property type="match status" value="1"/>
</dbReference>
<dbReference type="RefSeq" id="WP_129748085.1">
    <property type="nucleotide sequence ID" value="NZ_JUIV01000013.1"/>
</dbReference>
<dbReference type="InterPro" id="IPR037523">
    <property type="entry name" value="VOC_core"/>
</dbReference>
<dbReference type="Proteomes" id="UP000290433">
    <property type="component" value="Unassembled WGS sequence"/>
</dbReference>
<dbReference type="PANTHER" id="PTHR21366:SF22">
    <property type="entry name" value="VOC DOMAIN-CONTAINING PROTEIN"/>
    <property type="match status" value="1"/>
</dbReference>
<dbReference type="InterPro" id="IPR029068">
    <property type="entry name" value="Glyas_Bleomycin-R_OHBP_Dase"/>
</dbReference>
<dbReference type="OrthoDB" id="9796521at2"/>
<keyword evidence="2" id="KW-0223">Dioxygenase</keyword>
<dbReference type="GO" id="GO:0051213">
    <property type="term" value="F:dioxygenase activity"/>
    <property type="evidence" value="ECO:0007669"/>
    <property type="project" value="UniProtKB-KW"/>
</dbReference>
<dbReference type="Gene3D" id="3.10.180.10">
    <property type="entry name" value="2,3-Dihydroxybiphenyl 1,2-Dioxygenase, domain 1"/>
    <property type="match status" value="1"/>
</dbReference>
<evidence type="ECO:0000313" key="2">
    <source>
        <dbReference type="EMBL" id="RYJ37756.1"/>
    </source>
</evidence>
<keyword evidence="2" id="KW-0560">Oxidoreductase</keyword>
<dbReference type="SUPFAM" id="SSF54593">
    <property type="entry name" value="Glyoxalase/Bleomycin resistance protein/Dihydroxybiphenyl dioxygenase"/>
    <property type="match status" value="1"/>
</dbReference>
<evidence type="ECO:0000313" key="3">
    <source>
        <dbReference type="Proteomes" id="UP000290433"/>
    </source>
</evidence>
<name>A0A444VW97_9FLAO</name>
<dbReference type="AlphaFoldDB" id="A0A444VW97"/>